<sequence>MTRCPSPSRAWFKAVQSALACVPILALAACATRVPPSPPDTPAATAVRPVAAGMTAADAIVAALPAPTPPSDAVRAAFVAETATKYGLDAAYIESVLAQAKIRESTITAMARPAETRPWRDYRPIFVTQARIDGGRAFLAEHREQLARVEAQYGVPAEVIVAILGVETSWGGNTGKTPVLDALYTLAFNYPRTNAPDRIERENQREAFFRDELAQLMKLGKETGLDITTLTGSYAGAMGWGQFMPSSYRAYAVDGDGDGMRDLFNDLDDVFASVANYFVKKGGWMRGQPVMVRASYVPGGVALVDSKGPVHPLETLAQAGYRPLEAVPAGITGAPIVLDGDSDEYWLTFRNFRAIFSYNNSIRYATAVYQLSQLIAQPAQSVAPAETPTAPNGQPGA</sequence>
<dbReference type="SUPFAM" id="SSF53955">
    <property type="entry name" value="Lysozyme-like"/>
    <property type="match status" value="1"/>
</dbReference>
<keyword evidence="1" id="KW-0732">Signal</keyword>
<dbReference type="PANTHER" id="PTHR30163:SF9">
    <property type="entry name" value="MEMBRANE-BOUND LYTIC MUREIN TRANSGLYCOSYLASE B"/>
    <property type="match status" value="1"/>
</dbReference>
<evidence type="ECO:0000313" key="3">
    <source>
        <dbReference type="EMBL" id="MFC5570215.1"/>
    </source>
</evidence>
<accession>A0ABW0SNM4</accession>
<dbReference type="RefSeq" id="WP_386754575.1">
    <property type="nucleotide sequence ID" value="NZ_JBHSNM010000002.1"/>
</dbReference>
<evidence type="ECO:0000256" key="1">
    <source>
        <dbReference type="SAM" id="SignalP"/>
    </source>
</evidence>
<dbReference type="EMBL" id="JBHSNM010000002">
    <property type="protein sequence ID" value="MFC5570215.1"/>
    <property type="molecule type" value="Genomic_DNA"/>
</dbReference>
<feature type="chain" id="PRO_5046046225" evidence="1">
    <location>
        <begin position="29"/>
        <end position="397"/>
    </location>
</feature>
<evidence type="ECO:0000313" key="4">
    <source>
        <dbReference type="Proteomes" id="UP001596036"/>
    </source>
</evidence>
<comment type="caution">
    <text evidence="3">The sequence shown here is derived from an EMBL/GenBank/DDBJ whole genome shotgun (WGS) entry which is preliminary data.</text>
</comment>
<organism evidence="3 4">
    <name type="scientific">Lysobacter yangpyeongensis</name>
    <dbReference type="NCBI Taxonomy" id="346182"/>
    <lineage>
        <taxon>Bacteria</taxon>
        <taxon>Pseudomonadati</taxon>
        <taxon>Pseudomonadota</taxon>
        <taxon>Gammaproteobacteria</taxon>
        <taxon>Lysobacterales</taxon>
        <taxon>Lysobacteraceae</taxon>
        <taxon>Lysobacter</taxon>
    </lineage>
</organism>
<dbReference type="Gene3D" id="1.10.8.350">
    <property type="entry name" value="Bacterial muramidase"/>
    <property type="match status" value="1"/>
</dbReference>
<dbReference type="PROSITE" id="PS51257">
    <property type="entry name" value="PROKAR_LIPOPROTEIN"/>
    <property type="match status" value="1"/>
</dbReference>
<feature type="signal peptide" evidence="1">
    <location>
        <begin position="1"/>
        <end position="28"/>
    </location>
</feature>
<dbReference type="InterPro" id="IPR043426">
    <property type="entry name" value="MltB-like"/>
</dbReference>
<dbReference type="InterPro" id="IPR031304">
    <property type="entry name" value="SLT_2"/>
</dbReference>
<dbReference type="InterPro" id="IPR023346">
    <property type="entry name" value="Lysozyme-like_dom_sf"/>
</dbReference>
<dbReference type="Proteomes" id="UP001596036">
    <property type="component" value="Unassembled WGS sequence"/>
</dbReference>
<protein>
    <submittedName>
        <fullName evidence="3">Lytic murein transglycosylase B</fullName>
    </submittedName>
</protein>
<proteinExistence type="predicted"/>
<dbReference type="PANTHER" id="PTHR30163">
    <property type="entry name" value="MEMBRANE-BOUND LYTIC MUREIN TRANSGLYCOSYLASE B"/>
    <property type="match status" value="1"/>
</dbReference>
<keyword evidence="4" id="KW-1185">Reference proteome</keyword>
<dbReference type="CDD" id="cd13399">
    <property type="entry name" value="Slt35-like"/>
    <property type="match status" value="1"/>
</dbReference>
<gene>
    <name evidence="3" type="primary">mltB</name>
    <name evidence="3" type="ORF">ACFPN1_09105</name>
</gene>
<feature type="domain" description="Transglycosylase SLT" evidence="2">
    <location>
        <begin position="75"/>
        <end position="373"/>
    </location>
</feature>
<dbReference type="Gene3D" id="1.10.530.10">
    <property type="match status" value="1"/>
</dbReference>
<name>A0ABW0SNM4_9GAMM</name>
<dbReference type="Pfam" id="PF13406">
    <property type="entry name" value="SLT_2"/>
    <property type="match status" value="1"/>
</dbReference>
<dbReference type="InterPro" id="IPR011757">
    <property type="entry name" value="Lytic_transglycosylase_MltB"/>
</dbReference>
<evidence type="ECO:0000259" key="2">
    <source>
        <dbReference type="Pfam" id="PF13406"/>
    </source>
</evidence>
<dbReference type="NCBIfam" id="TIGR02282">
    <property type="entry name" value="MltB"/>
    <property type="match status" value="1"/>
</dbReference>
<reference evidence="4" key="1">
    <citation type="journal article" date="2019" name="Int. J. Syst. Evol. Microbiol.">
        <title>The Global Catalogue of Microorganisms (GCM) 10K type strain sequencing project: providing services to taxonomists for standard genome sequencing and annotation.</title>
        <authorList>
            <consortium name="The Broad Institute Genomics Platform"/>
            <consortium name="The Broad Institute Genome Sequencing Center for Infectious Disease"/>
            <person name="Wu L."/>
            <person name="Ma J."/>
        </authorList>
    </citation>
    <scope>NUCLEOTIDE SEQUENCE [LARGE SCALE GENOMIC DNA]</scope>
    <source>
        <strain evidence="4">KACC 11407</strain>
    </source>
</reference>